<organism evidence="1 2">
    <name type="scientific">Rhodocytophaga aerolata</name>
    <dbReference type="NCBI Taxonomy" id="455078"/>
    <lineage>
        <taxon>Bacteria</taxon>
        <taxon>Pseudomonadati</taxon>
        <taxon>Bacteroidota</taxon>
        <taxon>Cytophagia</taxon>
        <taxon>Cytophagales</taxon>
        <taxon>Rhodocytophagaceae</taxon>
        <taxon>Rhodocytophaga</taxon>
    </lineage>
</organism>
<keyword evidence="2" id="KW-1185">Reference proteome</keyword>
<dbReference type="EMBL" id="JAUKPO010000086">
    <property type="protein sequence ID" value="MDO1451741.1"/>
    <property type="molecule type" value="Genomic_DNA"/>
</dbReference>
<dbReference type="Gene3D" id="2.40.30.10">
    <property type="entry name" value="Translation factors"/>
    <property type="match status" value="1"/>
</dbReference>
<dbReference type="Proteomes" id="UP001168528">
    <property type="component" value="Unassembled WGS sequence"/>
</dbReference>
<reference evidence="1" key="1">
    <citation type="submission" date="2023-07" db="EMBL/GenBank/DDBJ databases">
        <title>The genome sequence of Rhodocytophaga aerolata KACC 12507.</title>
        <authorList>
            <person name="Zhang X."/>
        </authorList>
    </citation>
    <scope>NUCLEOTIDE SEQUENCE</scope>
    <source>
        <strain evidence="1">KACC 12507</strain>
    </source>
</reference>
<protein>
    <submittedName>
        <fullName evidence="1">Uncharacterized protein</fullName>
    </submittedName>
</protein>
<sequence>MTGKALHKPYHEILKHPYDFRVRYRFLSQEEGGRRNPPFQGYRSDFEYAQKAQEDEGLYMIWPEFEDEASNVIIDNDLMISNSGTARMWIIDPELRSTHQKRIKLGIKGYFREGARRVAECEVIEIGSLLSNPTERKK</sequence>
<comment type="caution">
    <text evidence="1">The sequence shown here is derived from an EMBL/GenBank/DDBJ whole genome shotgun (WGS) entry which is preliminary data.</text>
</comment>
<evidence type="ECO:0000313" key="1">
    <source>
        <dbReference type="EMBL" id="MDO1451741.1"/>
    </source>
</evidence>
<accession>A0ABT8RI07</accession>
<gene>
    <name evidence="1" type="ORF">Q0590_36040</name>
</gene>
<name>A0ABT8RI07_9BACT</name>
<evidence type="ECO:0000313" key="2">
    <source>
        <dbReference type="Proteomes" id="UP001168528"/>
    </source>
</evidence>
<dbReference type="RefSeq" id="WP_302042538.1">
    <property type="nucleotide sequence ID" value="NZ_JAUKPO010000086.1"/>
</dbReference>
<proteinExistence type="predicted"/>